<evidence type="ECO:0008006" key="3">
    <source>
        <dbReference type="Google" id="ProtNLM"/>
    </source>
</evidence>
<dbReference type="EMBL" id="JAJHUN010000009">
    <property type="protein sequence ID" value="KAJ4151127.1"/>
    <property type="molecule type" value="Genomic_DNA"/>
</dbReference>
<dbReference type="GeneID" id="80899002"/>
<comment type="caution">
    <text evidence="1">The sequence shown here is derived from an EMBL/GenBank/DDBJ whole genome shotgun (WGS) entry which is preliminary data.</text>
</comment>
<name>A0A9W8QC45_AKAMU</name>
<accession>A0A9W8QC45</accession>
<keyword evidence="2" id="KW-1185">Reference proteome</keyword>
<dbReference type="KEGG" id="amus:LMH87_011843"/>
<evidence type="ECO:0000313" key="1">
    <source>
        <dbReference type="EMBL" id="KAJ4151127.1"/>
    </source>
</evidence>
<proteinExistence type="predicted"/>
<gene>
    <name evidence="1" type="ORF">LMH87_011843</name>
</gene>
<dbReference type="Proteomes" id="UP001144673">
    <property type="component" value="Chromosome 4"/>
</dbReference>
<evidence type="ECO:0000313" key="2">
    <source>
        <dbReference type="Proteomes" id="UP001144673"/>
    </source>
</evidence>
<organism evidence="1 2">
    <name type="scientific">Akanthomyces muscarius</name>
    <name type="common">Entomopathogenic fungus</name>
    <name type="synonym">Lecanicillium muscarium</name>
    <dbReference type="NCBI Taxonomy" id="2231603"/>
    <lineage>
        <taxon>Eukaryota</taxon>
        <taxon>Fungi</taxon>
        <taxon>Dikarya</taxon>
        <taxon>Ascomycota</taxon>
        <taxon>Pezizomycotina</taxon>
        <taxon>Sordariomycetes</taxon>
        <taxon>Hypocreomycetidae</taxon>
        <taxon>Hypocreales</taxon>
        <taxon>Cordycipitaceae</taxon>
        <taxon>Akanthomyces</taxon>
    </lineage>
</organism>
<dbReference type="AlphaFoldDB" id="A0A9W8QC45"/>
<dbReference type="RefSeq" id="XP_056052841.1">
    <property type="nucleotide sequence ID" value="XM_056201051.1"/>
</dbReference>
<reference evidence="1" key="1">
    <citation type="journal article" date="2023" name="Access Microbiol">
        <title>De-novo genome assembly for Akanthomyces muscarius, a biocontrol agent of insect agricultural pests.</title>
        <authorList>
            <person name="Erdos Z."/>
            <person name="Studholme D.J."/>
            <person name="Raymond B."/>
            <person name="Sharma M."/>
        </authorList>
    </citation>
    <scope>NUCLEOTIDE SEQUENCE</scope>
    <source>
        <strain evidence="1">Ve6</strain>
    </source>
</reference>
<protein>
    <recommendedName>
        <fullName evidence="3">Protein kinase domain-containing protein</fullName>
    </recommendedName>
</protein>
<sequence length="296" mass="32986">MGELVAVPASQASPSLRLFTMTKPQQIPGDNIVNLSSLVELKLVDILQDGRHATELPSSYVVDVRRKTDGSRPARSAGKCVVKTFPRDKRNQEFFRHEVQAYSRLTGDVTYNSAQEAVDTLFDTLSELKPKHGWPRCLGYLAVPTGMDDYEFEWTDMAEAATAKGQTQNALLLEYIPGLTPVNFKMLNATLIEDILDVLAQLQEEGIVHRANINPAVWPKPGIRNIYVRCSKPGARGVPFVTNFGNAMVLGDSAQERRQMEAEMEDLEYHLKRGMEGKLLVDEVPREVQILLGDSS</sequence>